<evidence type="ECO:0000313" key="3">
    <source>
        <dbReference type="Proteomes" id="UP001341281"/>
    </source>
</evidence>
<gene>
    <name evidence="2" type="ORF">U9M48_035975</name>
</gene>
<reference evidence="2 3" key="1">
    <citation type="submission" date="2024-02" db="EMBL/GenBank/DDBJ databases">
        <title>High-quality chromosome-scale genome assembly of Pensacola bahiagrass (Paspalum notatum Flugge var. saurae).</title>
        <authorList>
            <person name="Vega J.M."/>
            <person name="Podio M."/>
            <person name="Orjuela J."/>
            <person name="Siena L.A."/>
            <person name="Pessino S.C."/>
            <person name="Combes M.C."/>
            <person name="Mariac C."/>
            <person name="Albertini E."/>
            <person name="Pupilli F."/>
            <person name="Ortiz J.P.A."/>
            <person name="Leblanc O."/>
        </authorList>
    </citation>
    <scope>NUCLEOTIDE SEQUENCE [LARGE SCALE GENOMIC DNA]</scope>
    <source>
        <strain evidence="2">R1</strain>
        <tissue evidence="2">Leaf</tissue>
    </source>
</reference>
<feature type="region of interest" description="Disordered" evidence="1">
    <location>
        <begin position="66"/>
        <end position="85"/>
    </location>
</feature>
<protein>
    <submittedName>
        <fullName evidence="2">Uncharacterized protein</fullName>
    </submittedName>
</protein>
<name>A0AAQ3UCL8_PASNO</name>
<proteinExistence type="predicted"/>
<keyword evidence="3" id="KW-1185">Reference proteome</keyword>
<feature type="region of interest" description="Disordered" evidence="1">
    <location>
        <begin position="25"/>
        <end position="54"/>
    </location>
</feature>
<sequence>MPLLWCCPGRAASSTRASLLRRVKPRHRGVQTAPCRARHHRLRPPLPSHGPCSPAARRLDASPCLLPNSRKGRTTLPPAASPGSAAALDPHPIGILVEGLHEPGELRLAHLLLQPPPVPSSSSSLIDARAPALCRGKAPTRMPTKCSTFFHNLEQHLEPNGEPPVPL</sequence>
<evidence type="ECO:0000256" key="1">
    <source>
        <dbReference type="SAM" id="MobiDB-lite"/>
    </source>
</evidence>
<dbReference type="Proteomes" id="UP001341281">
    <property type="component" value="Chromosome 08"/>
</dbReference>
<evidence type="ECO:0000313" key="2">
    <source>
        <dbReference type="EMBL" id="WVZ89595.1"/>
    </source>
</evidence>
<dbReference type="AlphaFoldDB" id="A0AAQ3UCL8"/>
<organism evidence="2 3">
    <name type="scientific">Paspalum notatum var. saurae</name>
    <dbReference type="NCBI Taxonomy" id="547442"/>
    <lineage>
        <taxon>Eukaryota</taxon>
        <taxon>Viridiplantae</taxon>
        <taxon>Streptophyta</taxon>
        <taxon>Embryophyta</taxon>
        <taxon>Tracheophyta</taxon>
        <taxon>Spermatophyta</taxon>
        <taxon>Magnoliopsida</taxon>
        <taxon>Liliopsida</taxon>
        <taxon>Poales</taxon>
        <taxon>Poaceae</taxon>
        <taxon>PACMAD clade</taxon>
        <taxon>Panicoideae</taxon>
        <taxon>Andropogonodae</taxon>
        <taxon>Paspaleae</taxon>
        <taxon>Paspalinae</taxon>
        <taxon>Paspalum</taxon>
    </lineage>
</organism>
<accession>A0AAQ3UCL8</accession>
<dbReference type="EMBL" id="CP144752">
    <property type="protein sequence ID" value="WVZ89595.1"/>
    <property type="molecule type" value="Genomic_DNA"/>
</dbReference>